<proteinExistence type="predicted"/>
<evidence type="ECO:0000256" key="5">
    <source>
        <dbReference type="PROSITE-ProRule" id="PRU10141"/>
    </source>
</evidence>
<dbReference type="GO" id="GO:0004674">
    <property type="term" value="F:protein serine/threonine kinase activity"/>
    <property type="evidence" value="ECO:0007669"/>
    <property type="project" value="TreeGrafter"/>
</dbReference>
<dbReference type="PROSITE" id="PS50011">
    <property type="entry name" value="PROTEIN_KINASE_DOM"/>
    <property type="match status" value="1"/>
</dbReference>
<comment type="caution">
    <text evidence="7">The sequence shown here is derived from an EMBL/GenBank/DDBJ whole genome shotgun (WGS) entry which is preliminary data.</text>
</comment>
<gene>
    <name evidence="7" type="ORF">HZA61_14110</name>
</gene>
<dbReference type="InterPro" id="IPR011042">
    <property type="entry name" value="6-blade_b-propeller_TolB-like"/>
</dbReference>
<evidence type="ECO:0000256" key="4">
    <source>
        <dbReference type="ARBA" id="ARBA00022840"/>
    </source>
</evidence>
<dbReference type="Proteomes" id="UP000696931">
    <property type="component" value="Unassembled WGS sequence"/>
</dbReference>
<dbReference type="SMART" id="SM00220">
    <property type="entry name" value="S_TKc"/>
    <property type="match status" value="1"/>
</dbReference>
<dbReference type="SUPFAM" id="SSF56112">
    <property type="entry name" value="Protein kinase-like (PK-like)"/>
    <property type="match status" value="1"/>
</dbReference>
<dbReference type="PANTHER" id="PTHR43289:SF6">
    <property type="entry name" value="SERINE_THREONINE-PROTEIN KINASE NEKL-3"/>
    <property type="match status" value="1"/>
</dbReference>
<dbReference type="GO" id="GO:0005524">
    <property type="term" value="F:ATP binding"/>
    <property type="evidence" value="ECO:0007669"/>
    <property type="project" value="UniProtKB-UniRule"/>
</dbReference>
<dbReference type="PANTHER" id="PTHR43289">
    <property type="entry name" value="MITOGEN-ACTIVATED PROTEIN KINASE KINASE KINASE 20-RELATED"/>
    <property type="match status" value="1"/>
</dbReference>
<evidence type="ECO:0000313" key="8">
    <source>
        <dbReference type="Proteomes" id="UP000696931"/>
    </source>
</evidence>
<dbReference type="InterPro" id="IPR011659">
    <property type="entry name" value="WD40"/>
</dbReference>
<sequence>MSLAPGTKLGPYEIVAPLGAGGMGEVYRARDPRLGRDVAIKVLPEAFAADPERLARFEREARLLAALDHPNIARILGLEELGGVRALVLELAEGDDLTVRLSRGALPADEATAIALQIARALEHAHERGIVHRDLKPANVKVGSDGVVKVLDFGLARAFEGDAAASDPRLSQSPTVTRDMTVAGVILGTAAYMSPEQARGRTADRRADIWSFGVVMYEMFTGTRPFAGETVSEILASVIKDPVDFAALPATLPPHVRALVERCLTRDPAERLRDIGEARIALSPAGAASSLSMAGMAAPAATPPTRRWVAPAMAAVLAVAATTVLLWALRSSPVDRPVRRFRVPVQGLTQHFFTALALTRDGRALAYEADDRIWIRRLDRADAIEVPGSAKGRSPFWSWNDATLCFVSEKKLWAFVEGSDQPRELCTLPESGEIVGGAWGADDRIVLAVWRGGLYEVSARGGEVRLTVPADSATIDFHGPNFLPDGRTVLLTVHDRFDRNAVAIVEGTPPKLRRIYDAPQWSSVSYSPTGHLLATAEELRPQVWAAPFSVTSRKVTGPPFLVRDGVAFASVSLDGMMAALVAAPSPMGQLAWRRRDGGGEVTIGEPQQGLSGPVLSPDGDRVAYVAETDGNADVWVRDLVRGTRTRLTSSPEREQHPSWSPDGTHVYYASEAGVGHVFIVAVASDGAGEPDTVGHGYQPVLSPDGASMVCTIDRRGSGDLWIVPVVPGGEAKPFLTTSADETAPSLSPDGQWITYASDESGRSEIYLRGFPKGDARAQVSVNGGSWPRWTRRGDGIFYAQHDTMMLVPVRRGPRPWLGMPQPLFPVTVREFDLSASIVGGFPVDAHPDGVRFLCARQVGPPASPSLLFVENWFEEFRKK</sequence>
<feature type="domain" description="Protein kinase" evidence="6">
    <location>
        <begin position="12"/>
        <end position="286"/>
    </location>
</feature>
<evidence type="ECO:0000256" key="3">
    <source>
        <dbReference type="ARBA" id="ARBA00022777"/>
    </source>
</evidence>
<evidence type="ECO:0000256" key="1">
    <source>
        <dbReference type="ARBA" id="ARBA00022679"/>
    </source>
</evidence>
<keyword evidence="4 5" id="KW-0067">ATP-binding</keyword>
<dbReference type="SUPFAM" id="SSF82171">
    <property type="entry name" value="DPP6 N-terminal domain-like"/>
    <property type="match status" value="2"/>
</dbReference>
<dbReference type="Gene3D" id="2.120.10.30">
    <property type="entry name" value="TolB, C-terminal domain"/>
    <property type="match status" value="3"/>
</dbReference>
<evidence type="ECO:0000256" key="2">
    <source>
        <dbReference type="ARBA" id="ARBA00022741"/>
    </source>
</evidence>
<evidence type="ECO:0000259" key="6">
    <source>
        <dbReference type="PROSITE" id="PS50011"/>
    </source>
</evidence>
<dbReference type="Pfam" id="PF00069">
    <property type="entry name" value="Pkinase"/>
    <property type="match status" value="1"/>
</dbReference>
<dbReference type="InterPro" id="IPR000719">
    <property type="entry name" value="Prot_kinase_dom"/>
</dbReference>
<dbReference type="AlphaFoldDB" id="A0A933SIP2"/>
<name>A0A933SIP2_UNCEI</name>
<accession>A0A933SIP2</accession>
<protein>
    <submittedName>
        <fullName evidence="7">Protein kinase</fullName>
    </submittedName>
</protein>
<keyword evidence="3 7" id="KW-0418">Kinase</keyword>
<evidence type="ECO:0000313" key="7">
    <source>
        <dbReference type="EMBL" id="MBI5170619.1"/>
    </source>
</evidence>
<reference evidence="7" key="1">
    <citation type="submission" date="2020-07" db="EMBL/GenBank/DDBJ databases">
        <title>Huge and variable diversity of episymbiotic CPR bacteria and DPANN archaea in groundwater ecosystems.</title>
        <authorList>
            <person name="He C.Y."/>
            <person name="Keren R."/>
            <person name="Whittaker M."/>
            <person name="Farag I.F."/>
            <person name="Doudna J."/>
            <person name="Cate J.H.D."/>
            <person name="Banfield J.F."/>
        </authorList>
    </citation>
    <scope>NUCLEOTIDE SEQUENCE</scope>
    <source>
        <strain evidence="7">NC_groundwater_1813_Pr3_B-0.1um_71_17</strain>
    </source>
</reference>
<dbReference type="EMBL" id="JACRIW010000100">
    <property type="protein sequence ID" value="MBI5170619.1"/>
    <property type="molecule type" value="Genomic_DNA"/>
</dbReference>
<organism evidence="7 8">
    <name type="scientific">Eiseniibacteriota bacterium</name>
    <dbReference type="NCBI Taxonomy" id="2212470"/>
    <lineage>
        <taxon>Bacteria</taxon>
        <taxon>Candidatus Eiseniibacteriota</taxon>
    </lineage>
</organism>
<keyword evidence="1" id="KW-0808">Transferase</keyword>
<dbReference type="Gene3D" id="1.10.510.10">
    <property type="entry name" value="Transferase(Phosphotransferase) domain 1"/>
    <property type="match status" value="1"/>
</dbReference>
<dbReference type="PROSITE" id="PS00107">
    <property type="entry name" value="PROTEIN_KINASE_ATP"/>
    <property type="match status" value="1"/>
</dbReference>
<dbReference type="InterPro" id="IPR011009">
    <property type="entry name" value="Kinase-like_dom_sf"/>
</dbReference>
<feature type="binding site" evidence="5">
    <location>
        <position position="41"/>
    </location>
    <ligand>
        <name>ATP</name>
        <dbReference type="ChEBI" id="CHEBI:30616"/>
    </ligand>
</feature>
<dbReference type="Pfam" id="PF07676">
    <property type="entry name" value="PD40"/>
    <property type="match status" value="3"/>
</dbReference>
<keyword evidence="2 5" id="KW-0547">Nucleotide-binding</keyword>
<dbReference type="Gene3D" id="3.30.200.20">
    <property type="entry name" value="Phosphorylase Kinase, domain 1"/>
    <property type="match status" value="1"/>
</dbReference>
<dbReference type="CDD" id="cd14014">
    <property type="entry name" value="STKc_PknB_like"/>
    <property type="match status" value="1"/>
</dbReference>
<dbReference type="InterPro" id="IPR017441">
    <property type="entry name" value="Protein_kinase_ATP_BS"/>
</dbReference>